<accession>A0A0E9VFT7</accession>
<organism evidence="1">
    <name type="scientific">Anguilla anguilla</name>
    <name type="common">European freshwater eel</name>
    <name type="synonym">Muraena anguilla</name>
    <dbReference type="NCBI Taxonomy" id="7936"/>
    <lineage>
        <taxon>Eukaryota</taxon>
        <taxon>Metazoa</taxon>
        <taxon>Chordata</taxon>
        <taxon>Craniata</taxon>
        <taxon>Vertebrata</taxon>
        <taxon>Euteleostomi</taxon>
        <taxon>Actinopterygii</taxon>
        <taxon>Neopterygii</taxon>
        <taxon>Teleostei</taxon>
        <taxon>Anguilliformes</taxon>
        <taxon>Anguillidae</taxon>
        <taxon>Anguilla</taxon>
    </lineage>
</organism>
<evidence type="ECO:0000313" key="1">
    <source>
        <dbReference type="EMBL" id="JAH76290.1"/>
    </source>
</evidence>
<dbReference type="AlphaFoldDB" id="A0A0E9VFT7"/>
<dbReference type="EMBL" id="GBXM01032287">
    <property type="protein sequence ID" value="JAH76290.1"/>
    <property type="molecule type" value="Transcribed_RNA"/>
</dbReference>
<reference evidence="1" key="1">
    <citation type="submission" date="2014-11" db="EMBL/GenBank/DDBJ databases">
        <authorList>
            <person name="Amaro Gonzalez C."/>
        </authorList>
    </citation>
    <scope>NUCLEOTIDE SEQUENCE</scope>
</reference>
<name>A0A0E9VFT7_ANGAN</name>
<proteinExistence type="predicted"/>
<reference evidence="1" key="2">
    <citation type="journal article" date="2015" name="Fish Shellfish Immunol.">
        <title>Early steps in the European eel (Anguilla anguilla)-Vibrio vulnificus interaction in the gills: Role of the RtxA13 toxin.</title>
        <authorList>
            <person name="Callol A."/>
            <person name="Pajuelo D."/>
            <person name="Ebbesson L."/>
            <person name="Teles M."/>
            <person name="MacKenzie S."/>
            <person name="Amaro C."/>
        </authorList>
    </citation>
    <scope>NUCLEOTIDE SEQUENCE</scope>
</reference>
<sequence>MSYGYWIKNYEFWAWYAQCFITFCKSSLLTLCLNDLQHYATFFQICLVLLACM</sequence>
<protein>
    <submittedName>
        <fullName evidence="1">Uncharacterized protein</fullName>
    </submittedName>
</protein>